<evidence type="ECO:0000256" key="4">
    <source>
        <dbReference type="ARBA" id="ARBA00023242"/>
    </source>
</evidence>
<proteinExistence type="predicted"/>
<evidence type="ECO:0000313" key="7">
    <source>
        <dbReference type="EnsemblPlants" id="Bo9g166250.1"/>
    </source>
</evidence>
<reference evidence="7" key="2">
    <citation type="submission" date="2015-03" db="UniProtKB">
        <authorList>
            <consortium name="EnsemblPlants"/>
        </authorList>
    </citation>
    <scope>IDENTIFICATION</scope>
</reference>
<keyword evidence="4" id="KW-0539">Nucleus</keyword>
<dbReference type="Pfam" id="PF02365">
    <property type="entry name" value="NAM"/>
    <property type="match status" value="1"/>
</dbReference>
<evidence type="ECO:0000256" key="5">
    <source>
        <dbReference type="SAM" id="MobiDB-lite"/>
    </source>
</evidence>
<reference evidence="7 8" key="1">
    <citation type="journal article" date="2014" name="Genome Biol.">
        <title>Transcriptome and methylome profiling reveals relics of genome dominance in the mesopolyploid Brassica oleracea.</title>
        <authorList>
            <person name="Parkin I.A."/>
            <person name="Koh C."/>
            <person name="Tang H."/>
            <person name="Robinson S.J."/>
            <person name="Kagale S."/>
            <person name="Clarke W.E."/>
            <person name="Town C.D."/>
            <person name="Nixon J."/>
            <person name="Krishnakumar V."/>
            <person name="Bidwell S.L."/>
            <person name="Denoeud F."/>
            <person name="Belcram H."/>
            <person name="Links M.G."/>
            <person name="Just J."/>
            <person name="Clarke C."/>
            <person name="Bender T."/>
            <person name="Huebert T."/>
            <person name="Mason A.S."/>
            <person name="Pires J.C."/>
            <person name="Barker G."/>
            <person name="Moore J."/>
            <person name="Walley P.G."/>
            <person name="Manoli S."/>
            <person name="Batley J."/>
            <person name="Edwards D."/>
            <person name="Nelson M.N."/>
            <person name="Wang X."/>
            <person name="Paterson A.H."/>
            <person name="King G."/>
            <person name="Bancroft I."/>
            <person name="Chalhoub B."/>
            <person name="Sharpe A.G."/>
        </authorList>
    </citation>
    <scope>NUCLEOTIDE SEQUENCE</scope>
    <source>
        <strain evidence="7 8">cv. TO1000</strain>
    </source>
</reference>
<dbReference type="PANTHER" id="PTHR31719">
    <property type="entry name" value="NAC TRANSCRIPTION FACTOR 56"/>
    <property type="match status" value="1"/>
</dbReference>
<dbReference type="Gramene" id="Bo9g166250.1">
    <property type="protein sequence ID" value="Bo9g166250.1"/>
    <property type="gene ID" value="Bo9g166250"/>
</dbReference>
<keyword evidence="1" id="KW-0805">Transcription regulation</keyword>
<evidence type="ECO:0000256" key="3">
    <source>
        <dbReference type="ARBA" id="ARBA00023163"/>
    </source>
</evidence>
<keyword evidence="2" id="KW-0238">DNA-binding</keyword>
<dbReference type="RefSeq" id="XP_013609605.1">
    <property type="nucleotide sequence ID" value="XM_013754151.1"/>
</dbReference>
<evidence type="ECO:0000256" key="1">
    <source>
        <dbReference type="ARBA" id="ARBA00023015"/>
    </source>
</evidence>
<keyword evidence="3" id="KW-0804">Transcription</keyword>
<name>A0A0D3EFM6_BRAOL</name>
<dbReference type="HOGENOM" id="CLU_035664_9_0_1"/>
<protein>
    <recommendedName>
        <fullName evidence="6">NAC domain-containing protein</fullName>
    </recommendedName>
</protein>
<dbReference type="GO" id="GO:0006355">
    <property type="term" value="P:regulation of DNA-templated transcription"/>
    <property type="evidence" value="ECO:0007669"/>
    <property type="project" value="InterPro"/>
</dbReference>
<dbReference type="InterPro" id="IPR003441">
    <property type="entry name" value="NAC-dom"/>
</dbReference>
<sequence length="252" mass="28784">MSFSLQSPQNKTLHKSSFSPSLSFAPRAFSLEKQYWKKREDMEVEKRTMVNRSMKLPIGYRFHPTDQELILHYLLPKAFASPLPSSIIPVFDVFFSHPLTFPGDQEEKKRYFFSKKRREVSSRIKISSGDGYWKPIGKEREIIACGRTVGIRRTLAFHETNKASSKLNKTRWNMTEYCLAGFASTKVSGEWAVYNVHERKASKGKRQRKSRGRDDAEEENLSCIDFTIGSDHETGPPPPSPPTSADESGSII</sequence>
<dbReference type="OMA" id="YNVHERK"/>
<dbReference type="AlphaFoldDB" id="A0A0D3EFM6"/>
<dbReference type="GO" id="GO:0003677">
    <property type="term" value="F:DNA binding"/>
    <property type="evidence" value="ECO:0007669"/>
    <property type="project" value="UniProtKB-KW"/>
</dbReference>
<feature type="region of interest" description="Disordered" evidence="5">
    <location>
        <begin position="199"/>
        <end position="252"/>
    </location>
</feature>
<dbReference type="PANTHER" id="PTHR31719:SF176">
    <property type="entry name" value="NAC DOMAIN CONTAINING PROTEIN 84"/>
    <property type="match status" value="1"/>
</dbReference>
<keyword evidence="8" id="KW-1185">Reference proteome</keyword>
<evidence type="ECO:0000313" key="8">
    <source>
        <dbReference type="Proteomes" id="UP000032141"/>
    </source>
</evidence>
<feature type="domain" description="NAC" evidence="6">
    <location>
        <begin position="56"/>
        <end position="199"/>
    </location>
</feature>
<dbReference type="PROSITE" id="PS51005">
    <property type="entry name" value="NAC"/>
    <property type="match status" value="1"/>
</dbReference>
<dbReference type="EnsemblPlants" id="Bo9g166250.1">
    <property type="protein sequence ID" value="Bo9g166250.1"/>
    <property type="gene ID" value="Bo9g166250"/>
</dbReference>
<dbReference type="GeneID" id="106316275"/>
<dbReference type="Gene3D" id="2.170.150.80">
    <property type="entry name" value="NAC domain"/>
    <property type="match status" value="1"/>
</dbReference>
<dbReference type="SMR" id="A0A0D3EFM6"/>
<feature type="compositionally biased region" description="Polar residues" evidence="5">
    <location>
        <begin position="243"/>
        <end position="252"/>
    </location>
</feature>
<organism evidence="7 8">
    <name type="scientific">Brassica oleracea var. oleracea</name>
    <dbReference type="NCBI Taxonomy" id="109376"/>
    <lineage>
        <taxon>Eukaryota</taxon>
        <taxon>Viridiplantae</taxon>
        <taxon>Streptophyta</taxon>
        <taxon>Embryophyta</taxon>
        <taxon>Tracheophyta</taxon>
        <taxon>Spermatophyta</taxon>
        <taxon>Magnoliopsida</taxon>
        <taxon>eudicotyledons</taxon>
        <taxon>Gunneridae</taxon>
        <taxon>Pentapetalae</taxon>
        <taxon>rosids</taxon>
        <taxon>malvids</taxon>
        <taxon>Brassicales</taxon>
        <taxon>Brassicaceae</taxon>
        <taxon>Brassiceae</taxon>
        <taxon>Brassica</taxon>
    </lineage>
</organism>
<dbReference type="STRING" id="109376.A0A0D3EFM6"/>
<feature type="compositionally biased region" description="Basic residues" evidence="5">
    <location>
        <begin position="202"/>
        <end position="211"/>
    </location>
</feature>
<evidence type="ECO:0000256" key="2">
    <source>
        <dbReference type="ARBA" id="ARBA00023125"/>
    </source>
</evidence>
<dbReference type="SUPFAM" id="SSF101941">
    <property type="entry name" value="NAC domain"/>
    <property type="match status" value="1"/>
</dbReference>
<dbReference type="InterPro" id="IPR036093">
    <property type="entry name" value="NAC_dom_sf"/>
</dbReference>
<accession>A0A0D3EFM6</accession>
<dbReference type="eggNOG" id="ENOG502S02N">
    <property type="taxonomic scope" value="Eukaryota"/>
</dbReference>
<evidence type="ECO:0000259" key="6">
    <source>
        <dbReference type="PROSITE" id="PS51005"/>
    </source>
</evidence>
<dbReference type="Proteomes" id="UP000032141">
    <property type="component" value="Chromosome C9"/>
</dbReference>